<evidence type="ECO:0008006" key="2">
    <source>
        <dbReference type="Google" id="ProtNLM"/>
    </source>
</evidence>
<sequence>EAYTRALLLFLHATVRSGRGVEVFAFGTRLTRLTPELMSRDPEQALARAAVRVVDWASGTRIGASLKAYNDSWGRRALTRGAVVLVVSDGWESEDHELVGREMARLHRAAYAVVWVNPAKGGTDYEPLAAGMQAALPSIDRFVAGHNVASLEALAGLLARIERRHEA</sequence>
<accession>A0A6J4T7V5</accession>
<reference evidence="1" key="1">
    <citation type="submission" date="2020-02" db="EMBL/GenBank/DDBJ databases">
        <authorList>
            <person name="Meier V. D."/>
        </authorList>
    </citation>
    <scope>NUCLEOTIDE SEQUENCE</scope>
    <source>
        <strain evidence="1">AVDCRST_MAG13</strain>
    </source>
</reference>
<protein>
    <recommendedName>
        <fullName evidence="2">Carbon monoxide oxidation accessory protein CoxE</fullName>
    </recommendedName>
</protein>
<dbReference type="SUPFAM" id="SSF53300">
    <property type="entry name" value="vWA-like"/>
    <property type="match status" value="1"/>
</dbReference>
<dbReference type="InterPro" id="IPR008912">
    <property type="entry name" value="Uncharacterised_CoxE"/>
</dbReference>
<dbReference type="PANTHER" id="PTHR39338:SF6">
    <property type="entry name" value="BLL5662 PROTEIN"/>
    <property type="match status" value="1"/>
</dbReference>
<feature type="non-terminal residue" evidence="1">
    <location>
        <position position="1"/>
    </location>
</feature>
<evidence type="ECO:0000313" key="1">
    <source>
        <dbReference type="EMBL" id="CAA9516054.1"/>
    </source>
</evidence>
<dbReference type="EMBL" id="CADCVO010000500">
    <property type="protein sequence ID" value="CAA9516054.1"/>
    <property type="molecule type" value="Genomic_DNA"/>
</dbReference>
<dbReference type="PANTHER" id="PTHR39338">
    <property type="entry name" value="BLL5662 PROTEIN-RELATED"/>
    <property type="match status" value="1"/>
</dbReference>
<dbReference type="InterPro" id="IPR036465">
    <property type="entry name" value="vWFA_dom_sf"/>
</dbReference>
<name>A0A6J4T7V5_9ACTN</name>
<dbReference type="AlphaFoldDB" id="A0A6J4T7V5"/>
<dbReference type="Pfam" id="PF05762">
    <property type="entry name" value="VWA_CoxE"/>
    <property type="match status" value="1"/>
</dbReference>
<proteinExistence type="predicted"/>
<gene>
    <name evidence="1" type="ORF">AVDCRST_MAG13-3085</name>
</gene>
<organism evidence="1">
    <name type="scientific">uncultured Solirubrobacteraceae bacterium</name>
    <dbReference type="NCBI Taxonomy" id="1162706"/>
    <lineage>
        <taxon>Bacteria</taxon>
        <taxon>Bacillati</taxon>
        <taxon>Actinomycetota</taxon>
        <taxon>Thermoleophilia</taxon>
        <taxon>Solirubrobacterales</taxon>
        <taxon>Solirubrobacteraceae</taxon>
        <taxon>environmental samples</taxon>
    </lineage>
</organism>